<dbReference type="InParanoid" id="D6U8S2"/>
<evidence type="ECO:0000256" key="2">
    <source>
        <dbReference type="SAM" id="Phobius"/>
    </source>
</evidence>
<evidence type="ECO:0000313" key="4">
    <source>
        <dbReference type="Proteomes" id="UP000004508"/>
    </source>
</evidence>
<keyword evidence="4" id="KW-1185">Reference proteome</keyword>
<dbReference type="AlphaFoldDB" id="D6U8S2"/>
<feature type="transmembrane region" description="Helical" evidence="2">
    <location>
        <begin position="61"/>
        <end position="81"/>
    </location>
</feature>
<accession>D6U8S2</accession>
<gene>
    <name evidence="3" type="ORF">Krac_0110</name>
</gene>
<keyword evidence="2" id="KW-0812">Transmembrane</keyword>
<protein>
    <submittedName>
        <fullName evidence="3">Uncharacterized protein</fullName>
    </submittedName>
</protein>
<feature type="transmembrane region" description="Helical" evidence="2">
    <location>
        <begin position="32"/>
        <end position="55"/>
    </location>
</feature>
<keyword evidence="2" id="KW-0472">Membrane</keyword>
<organism evidence="3 4">
    <name type="scientific">Ktedonobacter racemifer DSM 44963</name>
    <dbReference type="NCBI Taxonomy" id="485913"/>
    <lineage>
        <taxon>Bacteria</taxon>
        <taxon>Bacillati</taxon>
        <taxon>Chloroflexota</taxon>
        <taxon>Ktedonobacteria</taxon>
        <taxon>Ktedonobacterales</taxon>
        <taxon>Ktedonobacteraceae</taxon>
        <taxon>Ktedonobacter</taxon>
    </lineage>
</organism>
<name>D6U8S2_KTERA</name>
<dbReference type="EMBL" id="ADVG01000006">
    <property type="protein sequence ID" value="EFH79632.1"/>
    <property type="molecule type" value="Genomic_DNA"/>
</dbReference>
<sequence length="101" mass="11377">MAPKNSTVGPKRNSKTSPQPKTANVELARMRVLILTAFLFLTPTSMIVGVVVFFLSKNIEAAAVFQLPVFLCLYKVISFLFPTSENQSPFLEFIHLFLKRK</sequence>
<dbReference type="RefSeq" id="WP_007923614.1">
    <property type="nucleotide sequence ID" value="NZ_ADVG01000006.1"/>
</dbReference>
<evidence type="ECO:0000313" key="3">
    <source>
        <dbReference type="EMBL" id="EFH79632.1"/>
    </source>
</evidence>
<evidence type="ECO:0000256" key="1">
    <source>
        <dbReference type="SAM" id="MobiDB-lite"/>
    </source>
</evidence>
<reference evidence="3 4" key="1">
    <citation type="journal article" date="2011" name="Stand. Genomic Sci.">
        <title>Non-contiguous finished genome sequence and contextual data of the filamentous soil bacterium Ktedonobacter racemifer type strain (SOSP1-21).</title>
        <authorList>
            <person name="Chang Y.J."/>
            <person name="Land M."/>
            <person name="Hauser L."/>
            <person name="Chertkov O."/>
            <person name="Del Rio T.G."/>
            <person name="Nolan M."/>
            <person name="Copeland A."/>
            <person name="Tice H."/>
            <person name="Cheng J.F."/>
            <person name="Lucas S."/>
            <person name="Han C."/>
            <person name="Goodwin L."/>
            <person name="Pitluck S."/>
            <person name="Ivanova N."/>
            <person name="Ovchinikova G."/>
            <person name="Pati A."/>
            <person name="Chen A."/>
            <person name="Palaniappan K."/>
            <person name="Mavromatis K."/>
            <person name="Liolios K."/>
            <person name="Brettin T."/>
            <person name="Fiebig A."/>
            <person name="Rohde M."/>
            <person name="Abt B."/>
            <person name="Goker M."/>
            <person name="Detter J.C."/>
            <person name="Woyke T."/>
            <person name="Bristow J."/>
            <person name="Eisen J.A."/>
            <person name="Markowitz V."/>
            <person name="Hugenholtz P."/>
            <person name="Kyrpides N.C."/>
            <person name="Klenk H.P."/>
            <person name="Lapidus A."/>
        </authorList>
    </citation>
    <scope>NUCLEOTIDE SEQUENCE [LARGE SCALE GENOMIC DNA]</scope>
    <source>
        <strain evidence="4">DSM 44963</strain>
    </source>
</reference>
<dbReference type="Proteomes" id="UP000004508">
    <property type="component" value="Unassembled WGS sequence"/>
</dbReference>
<keyword evidence="2" id="KW-1133">Transmembrane helix</keyword>
<feature type="region of interest" description="Disordered" evidence="1">
    <location>
        <begin position="1"/>
        <end position="22"/>
    </location>
</feature>
<comment type="caution">
    <text evidence="3">The sequence shown here is derived from an EMBL/GenBank/DDBJ whole genome shotgun (WGS) entry which is preliminary data.</text>
</comment>
<proteinExistence type="predicted"/>